<dbReference type="GO" id="GO:0016757">
    <property type="term" value="F:glycosyltransferase activity"/>
    <property type="evidence" value="ECO:0007669"/>
    <property type="project" value="InterPro"/>
</dbReference>
<accession>A0A2M8KBZ2</accession>
<gene>
    <name evidence="3" type="ORF">COU82_02030</name>
</gene>
<reference evidence="4" key="1">
    <citation type="submission" date="2017-09" db="EMBL/GenBank/DDBJ databases">
        <title>Depth-based differentiation of microbial function through sediment-hosted aquifers and enrichment of novel symbionts in the deep terrestrial subsurface.</title>
        <authorList>
            <person name="Probst A.J."/>
            <person name="Ladd B."/>
            <person name="Jarett J.K."/>
            <person name="Geller-Mcgrath D.E."/>
            <person name="Sieber C.M.K."/>
            <person name="Emerson J.B."/>
            <person name="Anantharaman K."/>
            <person name="Thomas B.C."/>
            <person name="Malmstrom R."/>
            <person name="Stieglmeier M."/>
            <person name="Klingl A."/>
            <person name="Woyke T."/>
            <person name="Ryan C.M."/>
            <person name="Banfield J.F."/>
        </authorList>
    </citation>
    <scope>NUCLEOTIDE SEQUENCE [LARGE SCALE GENOMIC DNA]</scope>
</reference>
<comment type="caution">
    <text evidence="3">The sequence shown here is derived from an EMBL/GenBank/DDBJ whole genome shotgun (WGS) entry which is preliminary data.</text>
</comment>
<dbReference type="InterPro" id="IPR028098">
    <property type="entry name" value="Glyco_trans_4-like_N"/>
</dbReference>
<proteinExistence type="predicted"/>
<evidence type="ECO:0000259" key="1">
    <source>
        <dbReference type="Pfam" id="PF00534"/>
    </source>
</evidence>
<evidence type="ECO:0000313" key="4">
    <source>
        <dbReference type="Proteomes" id="UP000231648"/>
    </source>
</evidence>
<feature type="domain" description="Glycosyltransferase subfamily 4-like N-terminal" evidence="2">
    <location>
        <begin position="29"/>
        <end position="210"/>
    </location>
</feature>
<dbReference type="PANTHER" id="PTHR45947:SF3">
    <property type="entry name" value="SULFOQUINOVOSYL TRANSFERASE SQD2"/>
    <property type="match status" value="1"/>
</dbReference>
<name>A0A2M8KBZ2_9BACT</name>
<dbReference type="Gene3D" id="3.40.50.2000">
    <property type="entry name" value="Glycogen Phosphorylase B"/>
    <property type="match status" value="2"/>
</dbReference>
<dbReference type="Pfam" id="PF13439">
    <property type="entry name" value="Glyco_transf_4"/>
    <property type="match status" value="1"/>
</dbReference>
<organism evidence="3 4">
    <name type="scientific">Candidatus Portnoybacteria bacterium CG10_big_fil_rev_8_21_14_0_10_38_18</name>
    <dbReference type="NCBI Taxonomy" id="1974813"/>
    <lineage>
        <taxon>Bacteria</taxon>
        <taxon>Candidatus Portnoyibacteriota</taxon>
    </lineage>
</organism>
<dbReference type="InterPro" id="IPR001296">
    <property type="entry name" value="Glyco_trans_1"/>
</dbReference>
<protein>
    <recommendedName>
        <fullName evidence="5">Glycosyltransferase family 1 protein</fullName>
    </recommendedName>
</protein>
<dbReference type="SUPFAM" id="SSF53756">
    <property type="entry name" value="UDP-Glycosyltransferase/glycogen phosphorylase"/>
    <property type="match status" value="1"/>
</dbReference>
<feature type="domain" description="Glycosyl transferase family 1" evidence="1">
    <location>
        <begin position="218"/>
        <end position="397"/>
    </location>
</feature>
<dbReference type="PANTHER" id="PTHR45947">
    <property type="entry name" value="SULFOQUINOVOSYL TRANSFERASE SQD2"/>
    <property type="match status" value="1"/>
</dbReference>
<dbReference type="AlphaFoldDB" id="A0A2M8KBZ2"/>
<evidence type="ECO:0008006" key="5">
    <source>
        <dbReference type="Google" id="ProtNLM"/>
    </source>
</evidence>
<sequence>MSNKNEQNRVAMFSIHADPLAAIGSRESGGQNVYIRNLVVNLDKQGWRVDVFTRLDDSKKKTVAKIGKNSRVIRLKGGKPVYIPKGQLHPHFSEIYKNFLKFINLQNPYKIFHGHHYDGGWIALRAHKEFNKPLIVNFHSLGRVRFKTQRLYAVASNEQKIFEERFTMEQKIIKEASLIISLANTEKRDLNLLYGASPEKVAVIPGGVNIREFMPLSRNKARETLRLSKEDFILLFVGRLEWRKGVGTLISAVRLLKENIPNVKALIVGGRIFGLRKNKDDWNEYQRLFKKAEEENVGDRVHFIGRVDQGRLPLFYSAADILVIPSYYESFGLVALEGMASQIPIVASRKGGLRLTIKDGQSGLLFEPRNPLDLKEKVLQIYRSQELAAFLVKNAYQDVLENYSWKYIAEKIDDIYKSFI</sequence>
<dbReference type="EMBL" id="PFDX01000024">
    <property type="protein sequence ID" value="PJE57437.1"/>
    <property type="molecule type" value="Genomic_DNA"/>
</dbReference>
<dbReference type="InterPro" id="IPR050194">
    <property type="entry name" value="Glycosyltransferase_grp1"/>
</dbReference>
<dbReference type="Pfam" id="PF00534">
    <property type="entry name" value="Glycos_transf_1"/>
    <property type="match status" value="1"/>
</dbReference>
<dbReference type="Proteomes" id="UP000231648">
    <property type="component" value="Unassembled WGS sequence"/>
</dbReference>
<evidence type="ECO:0000313" key="3">
    <source>
        <dbReference type="EMBL" id="PJE57437.1"/>
    </source>
</evidence>
<evidence type="ECO:0000259" key="2">
    <source>
        <dbReference type="Pfam" id="PF13439"/>
    </source>
</evidence>